<sequence>MKVSQFIFLSSLIIITFITNQVSSLFGYMQPFGGYGMGQYGGYPMYGGGYNSMYYNNPCTCGGYGYG</sequence>
<dbReference type="AlphaFoldDB" id="A0A0N5A2V6"/>
<evidence type="ECO:0000256" key="1">
    <source>
        <dbReference type="SAM" id="Phobius"/>
    </source>
</evidence>
<dbReference type="Proteomes" id="UP000038045">
    <property type="component" value="Unplaced"/>
</dbReference>
<keyword evidence="2" id="KW-1185">Reference proteome</keyword>
<feature type="transmembrane region" description="Helical" evidence="1">
    <location>
        <begin position="6"/>
        <end position="28"/>
    </location>
</feature>
<dbReference type="WBParaSite" id="PTRK_0001596700.1">
    <property type="protein sequence ID" value="PTRK_0001596700.1"/>
    <property type="gene ID" value="PTRK_0001596700"/>
</dbReference>
<proteinExistence type="predicted"/>
<accession>A0A0N5A2V6</accession>
<reference evidence="3" key="1">
    <citation type="submission" date="2017-02" db="UniProtKB">
        <authorList>
            <consortium name="WormBaseParasite"/>
        </authorList>
    </citation>
    <scope>IDENTIFICATION</scope>
</reference>
<keyword evidence="1" id="KW-0472">Membrane</keyword>
<keyword evidence="1" id="KW-0812">Transmembrane</keyword>
<organism evidence="2 3">
    <name type="scientific">Parastrongyloides trichosuri</name>
    <name type="common">Possum-specific nematode worm</name>
    <dbReference type="NCBI Taxonomy" id="131310"/>
    <lineage>
        <taxon>Eukaryota</taxon>
        <taxon>Metazoa</taxon>
        <taxon>Ecdysozoa</taxon>
        <taxon>Nematoda</taxon>
        <taxon>Chromadorea</taxon>
        <taxon>Rhabditida</taxon>
        <taxon>Tylenchina</taxon>
        <taxon>Panagrolaimomorpha</taxon>
        <taxon>Strongyloidoidea</taxon>
        <taxon>Strongyloididae</taxon>
        <taxon>Parastrongyloides</taxon>
    </lineage>
</organism>
<name>A0A0N5A2V6_PARTI</name>
<evidence type="ECO:0000313" key="3">
    <source>
        <dbReference type="WBParaSite" id="PTRK_0001596700.1"/>
    </source>
</evidence>
<keyword evidence="1" id="KW-1133">Transmembrane helix</keyword>
<protein>
    <submittedName>
        <fullName evidence="3">Uncharacterized protein</fullName>
    </submittedName>
</protein>
<evidence type="ECO:0000313" key="2">
    <source>
        <dbReference type="Proteomes" id="UP000038045"/>
    </source>
</evidence>